<dbReference type="Pfam" id="PF18014">
    <property type="entry name" value="Acetyltransf_18"/>
    <property type="match status" value="1"/>
</dbReference>
<dbReference type="PROSITE" id="PS51186">
    <property type="entry name" value="GNAT"/>
    <property type="match status" value="2"/>
</dbReference>
<comment type="caution">
    <text evidence="2">The sequence shown here is derived from an EMBL/GenBank/DDBJ whole genome shotgun (WGS) entry which is preliminary data.</text>
</comment>
<evidence type="ECO:0000313" key="2">
    <source>
        <dbReference type="EMBL" id="NKE47550.1"/>
    </source>
</evidence>
<dbReference type="Pfam" id="PF00583">
    <property type="entry name" value="Acetyltransf_1"/>
    <property type="match status" value="1"/>
</dbReference>
<dbReference type="Gene3D" id="3.40.630.30">
    <property type="match status" value="1"/>
</dbReference>
<keyword evidence="3" id="KW-1185">Reference proteome</keyword>
<dbReference type="SUPFAM" id="SSF55729">
    <property type="entry name" value="Acyl-CoA N-acyltransferases (Nat)"/>
    <property type="match status" value="1"/>
</dbReference>
<organism evidence="2 3">
    <name type="scientific">Falsiroseomonas frigidaquae</name>
    <dbReference type="NCBI Taxonomy" id="487318"/>
    <lineage>
        <taxon>Bacteria</taxon>
        <taxon>Pseudomonadati</taxon>
        <taxon>Pseudomonadota</taxon>
        <taxon>Alphaproteobacteria</taxon>
        <taxon>Acetobacterales</taxon>
        <taxon>Roseomonadaceae</taxon>
        <taxon>Falsiroseomonas</taxon>
    </lineage>
</organism>
<dbReference type="Gene3D" id="3.40.630.90">
    <property type="match status" value="1"/>
</dbReference>
<protein>
    <submittedName>
        <fullName evidence="2">GNAT family N-acetyltransferase</fullName>
    </submittedName>
</protein>
<dbReference type="InterPro" id="IPR000182">
    <property type="entry name" value="GNAT_dom"/>
</dbReference>
<reference evidence="2 3" key="1">
    <citation type="submission" date="2020-03" db="EMBL/GenBank/DDBJ databases">
        <title>Roseomonas selenitidurans sp. nov. isolated from soil.</title>
        <authorList>
            <person name="Liu H."/>
        </authorList>
    </citation>
    <scope>NUCLEOTIDE SEQUENCE [LARGE SCALE GENOMIC DNA]</scope>
    <source>
        <strain evidence="2 3">JCM 15073</strain>
    </source>
</reference>
<evidence type="ECO:0000259" key="1">
    <source>
        <dbReference type="PROSITE" id="PS51186"/>
    </source>
</evidence>
<dbReference type="PANTHER" id="PTHR47237:SF1">
    <property type="entry name" value="SLL0310 PROTEIN"/>
    <property type="match status" value="1"/>
</dbReference>
<dbReference type="InterPro" id="IPR016181">
    <property type="entry name" value="Acyl_CoA_acyltransferase"/>
</dbReference>
<name>A0ABX1F5D9_9PROT</name>
<dbReference type="EMBL" id="JAAVTX010000006">
    <property type="protein sequence ID" value="NKE47550.1"/>
    <property type="molecule type" value="Genomic_DNA"/>
</dbReference>
<gene>
    <name evidence="2" type="ORF">HB662_22415</name>
</gene>
<dbReference type="PANTHER" id="PTHR47237">
    <property type="entry name" value="SLL0310 PROTEIN"/>
    <property type="match status" value="1"/>
</dbReference>
<dbReference type="InterPro" id="IPR041496">
    <property type="entry name" value="YitH/HolE_GNAT"/>
</dbReference>
<feature type="domain" description="N-acetyltransferase" evidence="1">
    <location>
        <begin position="10"/>
        <end position="142"/>
    </location>
</feature>
<dbReference type="Proteomes" id="UP000765160">
    <property type="component" value="Unassembled WGS sequence"/>
</dbReference>
<evidence type="ECO:0000313" key="3">
    <source>
        <dbReference type="Proteomes" id="UP000765160"/>
    </source>
</evidence>
<dbReference type="InterPro" id="IPR052729">
    <property type="entry name" value="Acyl/Acetyltrans_Enzymes"/>
</dbReference>
<sequence length="286" mass="30145">MAGTSCTDMARLITLSAAQAATAVEWAAAEGWNPGLADLPCFLTQDPGLFLAMEEDGALLSLISATRYGADFGFIGFYIARPDLRGQGHGMAVWRAAMAQLEGRLVGLDGVVAQQDNYRKSGFVLAWNTIRFGGVPIRPPVPAQGIRPAAEVPFAALAALDRSVFPAEREAYLRAWIAQPGHIALAHVTDGSVTGFGVIRPAREGHKIGPLVAETPEVAEALAAALLARVPEGPVFLDVPEPHRAAVALAENLGLTPGFEAARMYTGPAPQIRAERLFGGMSLELG</sequence>
<accession>A0ABX1F5D9</accession>
<proteinExistence type="predicted"/>
<feature type="domain" description="N-acetyltransferase" evidence="1">
    <location>
        <begin position="144"/>
        <end position="279"/>
    </location>
</feature>